<proteinExistence type="predicted"/>
<dbReference type="RefSeq" id="WP_164259085.1">
    <property type="nucleotide sequence ID" value="NZ_JAAGMK010000725.1"/>
</dbReference>
<sequence length="414" mass="45775">MTGRSREAAFERSQIIRALLVQPLLHRRGRHIGMLDLARRHQAELRRWFDHHLGWQLHVERDSLRLFKIPEAPGRQNIEAPTARQSALYCLLLAVLEDCGRQTVISELAEKLTAVTATHTALRRFDTTVHRERFDLVAMVRLLCRHGVLTPTSEAGIAREQEKEYVAGSGDALYDVDHRTASLMLASPVAPAQAGGPDELLDTLLTGQGRPADEATRQALMRRLVDEPVVYLDDLPGEQRDYFLAHTDELLAALRLGLDTRVEVRAEGAAIIDEELTDLEFPKTSAPSFAALVLADRLCGEVDSRFPRRTFVPHPRLLELTAEVAADLLKVITSINGHPIDAIRVKDAALPILIQLGLIEHVSGGIRVRPGLARYRAQPGLGARQGAENLMLFGAHDLPSSPALPSEDDSDDTL</sequence>
<reference evidence="1" key="1">
    <citation type="submission" date="2020-01" db="EMBL/GenBank/DDBJ databases">
        <title>Insect and environment-associated Actinomycetes.</title>
        <authorList>
            <person name="Currrie C."/>
            <person name="Chevrette M."/>
            <person name="Carlson C."/>
            <person name="Stubbendieck R."/>
            <person name="Wendt-Pienkowski E."/>
        </authorList>
    </citation>
    <scope>NUCLEOTIDE SEQUENCE</scope>
    <source>
        <strain evidence="1">SID505</strain>
    </source>
</reference>
<dbReference type="InterPro" id="IPR013494">
    <property type="entry name" value="CHP02678"/>
</dbReference>
<comment type="caution">
    <text evidence="1">The sequence shown here is derived from an EMBL/GenBank/DDBJ whole genome shotgun (WGS) entry which is preliminary data.</text>
</comment>
<organism evidence="1">
    <name type="scientific">Streptomyces anulatus</name>
    <name type="common">Streptomyces chrysomallus</name>
    <dbReference type="NCBI Taxonomy" id="1892"/>
    <lineage>
        <taxon>Bacteria</taxon>
        <taxon>Bacillati</taxon>
        <taxon>Actinomycetota</taxon>
        <taxon>Actinomycetes</taxon>
        <taxon>Kitasatosporales</taxon>
        <taxon>Streptomycetaceae</taxon>
        <taxon>Streptomyces</taxon>
    </lineage>
</organism>
<protein>
    <submittedName>
        <fullName evidence="1">TIGR02678 family protein</fullName>
    </submittedName>
</protein>
<dbReference type="AlphaFoldDB" id="A0A6G3SYM6"/>
<dbReference type="EMBL" id="JAAGMK010000725">
    <property type="protein sequence ID" value="NEB87488.1"/>
    <property type="molecule type" value="Genomic_DNA"/>
</dbReference>
<name>A0A6G3SYM6_STRAQ</name>
<accession>A0A6G3SYM6</accession>
<dbReference type="Pfam" id="PF09661">
    <property type="entry name" value="DUF2398"/>
    <property type="match status" value="1"/>
</dbReference>
<dbReference type="NCBIfam" id="TIGR02678">
    <property type="entry name" value="TIGR02678 family protein"/>
    <property type="match status" value="1"/>
</dbReference>
<evidence type="ECO:0000313" key="1">
    <source>
        <dbReference type="EMBL" id="NEB87488.1"/>
    </source>
</evidence>
<gene>
    <name evidence="1" type="ORF">G3I43_25440</name>
</gene>